<dbReference type="InterPro" id="IPR023780">
    <property type="entry name" value="Chromo_domain"/>
</dbReference>
<evidence type="ECO:0000256" key="3">
    <source>
        <dbReference type="ARBA" id="ARBA00023242"/>
    </source>
</evidence>
<dbReference type="InterPro" id="IPR000953">
    <property type="entry name" value="Chromo/chromo_shadow_dom"/>
</dbReference>
<dbReference type="InterPro" id="IPR016197">
    <property type="entry name" value="Chromo-like_dom_sf"/>
</dbReference>
<feature type="region of interest" description="Disordered" evidence="5">
    <location>
        <begin position="483"/>
        <end position="502"/>
    </location>
</feature>
<evidence type="ECO:0000256" key="4">
    <source>
        <dbReference type="PROSITE-ProRule" id="PRU00035"/>
    </source>
</evidence>
<feature type="compositionally biased region" description="Polar residues" evidence="5">
    <location>
        <begin position="513"/>
        <end position="528"/>
    </location>
</feature>
<accession>A0AAV9I4P0</accession>
<comment type="subcellular location">
    <subcellularLocation>
        <location evidence="1">Nucleus</location>
    </subcellularLocation>
</comment>
<dbReference type="Gene3D" id="2.40.50.40">
    <property type="match status" value="1"/>
</dbReference>
<dbReference type="InterPro" id="IPR001487">
    <property type="entry name" value="Bromodomain"/>
</dbReference>
<dbReference type="InterPro" id="IPR051219">
    <property type="entry name" value="Heterochromatin_chromo-domain"/>
</dbReference>
<evidence type="ECO:0000259" key="6">
    <source>
        <dbReference type="PROSITE" id="PS50013"/>
    </source>
</evidence>
<comment type="caution">
    <text evidence="8">The sequence shown here is derived from an EMBL/GenBank/DDBJ whole genome shotgun (WGS) entry which is preliminary data.</text>
</comment>
<dbReference type="CDD" id="cd00024">
    <property type="entry name" value="CD_CSD"/>
    <property type="match status" value="1"/>
</dbReference>
<dbReference type="GO" id="GO:0005634">
    <property type="term" value="C:nucleus"/>
    <property type="evidence" value="ECO:0007669"/>
    <property type="project" value="UniProtKB-SubCell"/>
</dbReference>
<keyword evidence="2 4" id="KW-0103">Bromodomain</keyword>
<reference evidence="8 9" key="1">
    <citation type="submission" date="2022-07" db="EMBL/GenBank/DDBJ databases">
        <title>Genome-wide signatures of adaptation to extreme environments.</title>
        <authorList>
            <person name="Cho C.H."/>
            <person name="Yoon H.S."/>
        </authorList>
    </citation>
    <scope>NUCLEOTIDE SEQUENCE [LARGE SCALE GENOMIC DNA]</scope>
    <source>
        <strain evidence="8 9">108.79 E11</strain>
    </source>
</reference>
<protein>
    <recommendedName>
        <fullName evidence="10">Chromo domain-containing protein</fullName>
    </recommendedName>
</protein>
<feature type="compositionally biased region" description="Low complexity" evidence="5">
    <location>
        <begin position="294"/>
        <end position="304"/>
    </location>
</feature>
<feature type="domain" description="Chromo" evidence="6">
    <location>
        <begin position="376"/>
        <end position="430"/>
    </location>
</feature>
<dbReference type="PROSITE" id="PS50014">
    <property type="entry name" value="BROMODOMAIN_2"/>
    <property type="match status" value="1"/>
</dbReference>
<evidence type="ECO:0000256" key="5">
    <source>
        <dbReference type="SAM" id="MobiDB-lite"/>
    </source>
</evidence>
<feature type="region of interest" description="Disordered" evidence="5">
    <location>
        <begin position="267"/>
        <end position="313"/>
    </location>
</feature>
<keyword evidence="9" id="KW-1185">Reference proteome</keyword>
<dbReference type="SMART" id="SM00298">
    <property type="entry name" value="CHROMO"/>
    <property type="match status" value="1"/>
</dbReference>
<name>A0AAV9I4P0_9RHOD</name>
<dbReference type="Proteomes" id="UP001300502">
    <property type="component" value="Unassembled WGS sequence"/>
</dbReference>
<dbReference type="Gene3D" id="1.20.920.10">
    <property type="entry name" value="Bromodomain-like"/>
    <property type="match status" value="1"/>
</dbReference>
<feature type="compositionally biased region" description="Polar residues" evidence="5">
    <location>
        <begin position="444"/>
        <end position="456"/>
    </location>
</feature>
<dbReference type="SUPFAM" id="SSF47370">
    <property type="entry name" value="Bromodomain"/>
    <property type="match status" value="1"/>
</dbReference>
<feature type="region of interest" description="Disordered" evidence="5">
    <location>
        <begin position="439"/>
        <end position="466"/>
    </location>
</feature>
<dbReference type="EMBL" id="JANCYU010000003">
    <property type="protein sequence ID" value="KAK4522352.1"/>
    <property type="molecule type" value="Genomic_DNA"/>
</dbReference>
<evidence type="ECO:0000256" key="2">
    <source>
        <dbReference type="ARBA" id="ARBA00023117"/>
    </source>
</evidence>
<dbReference type="Pfam" id="PF00385">
    <property type="entry name" value="Chromo"/>
    <property type="match status" value="1"/>
</dbReference>
<dbReference type="PROSITE" id="PS50013">
    <property type="entry name" value="CHROMO_2"/>
    <property type="match status" value="1"/>
</dbReference>
<dbReference type="PANTHER" id="PTHR22812">
    <property type="entry name" value="CHROMOBOX PROTEIN"/>
    <property type="match status" value="1"/>
</dbReference>
<evidence type="ECO:0000313" key="9">
    <source>
        <dbReference type="Proteomes" id="UP001300502"/>
    </source>
</evidence>
<dbReference type="AlphaFoldDB" id="A0AAV9I4P0"/>
<dbReference type="Pfam" id="PF00439">
    <property type="entry name" value="Bromodomain"/>
    <property type="match status" value="1"/>
</dbReference>
<dbReference type="InterPro" id="IPR036427">
    <property type="entry name" value="Bromodomain-like_sf"/>
</dbReference>
<dbReference type="SMART" id="SM00297">
    <property type="entry name" value="BROMO"/>
    <property type="match status" value="1"/>
</dbReference>
<gene>
    <name evidence="8" type="ORF">GAYE_HPESCF16G0232</name>
</gene>
<evidence type="ECO:0000259" key="7">
    <source>
        <dbReference type="PROSITE" id="PS50014"/>
    </source>
</evidence>
<organism evidence="8 9">
    <name type="scientific">Galdieria yellowstonensis</name>
    <dbReference type="NCBI Taxonomy" id="3028027"/>
    <lineage>
        <taxon>Eukaryota</taxon>
        <taxon>Rhodophyta</taxon>
        <taxon>Bangiophyceae</taxon>
        <taxon>Galdieriales</taxon>
        <taxon>Galdieriaceae</taxon>
        <taxon>Galdieria</taxon>
    </lineage>
</organism>
<dbReference type="SUPFAM" id="SSF54160">
    <property type="entry name" value="Chromo domain-like"/>
    <property type="match status" value="2"/>
</dbReference>
<evidence type="ECO:0000256" key="1">
    <source>
        <dbReference type="ARBA" id="ARBA00004123"/>
    </source>
</evidence>
<feature type="region of interest" description="Disordered" evidence="5">
    <location>
        <begin position="30"/>
        <end position="63"/>
    </location>
</feature>
<feature type="compositionally biased region" description="Polar residues" evidence="5">
    <location>
        <begin position="33"/>
        <end position="52"/>
    </location>
</feature>
<evidence type="ECO:0000313" key="8">
    <source>
        <dbReference type="EMBL" id="KAK4522352.1"/>
    </source>
</evidence>
<feature type="region of interest" description="Disordered" evidence="5">
    <location>
        <begin position="507"/>
        <end position="528"/>
    </location>
</feature>
<feature type="domain" description="Bromo" evidence="7">
    <location>
        <begin position="130"/>
        <end position="179"/>
    </location>
</feature>
<evidence type="ECO:0008006" key="10">
    <source>
        <dbReference type="Google" id="ProtNLM"/>
    </source>
</evidence>
<dbReference type="InterPro" id="IPR023779">
    <property type="entry name" value="Chromodomain_CS"/>
</dbReference>
<dbReference type="PROSITE" id="PS00598">
    <property type="entry name" value="CHROMO_1"/>
    <property type="match status" value="1"/>
</dbReference>
<proteinExistence type="predicted"/>
<sequence>MNPNIRVSVKMPKYMQDNSLSFSKGLEAASPLNRGNQANQDSSSPENSSFAGSRQEENNAENTPRYKHNHRLGIACPACSASKHGKLPSDFYQRAAAKEEESLNRLFSILRNILDDPDSELFKGPSQERQVQRRPIDLTTLRENLHQGKYRLRHDMFIKDLRQLFRQTLIYYDADSRLGRAARKFLHVIEEGLEPDSNKTDTDIILHSGDRVDALGSDNQWHSATIVQVQGSKYYIHFDGSSMGVDEQIDVRSSRVAPFDTYARKKVPYREPPERMLSNQKAANERQERNFQLPSHSSPDTSHPSLKRKKPLQVSSPLVARSISRGRPYAVFFSLQLKPPVVPCVSDIGKSLFLEEPKDGFSIELQGDSQLEDAELIVERLISRRFLSETKTIEYLVKWKGYDVDESSWEPRETLLAIAPSLVADFDTRHPEIPLVAQKKAENTVGSKNETTSTQNKTDELTTTTTTTTAAATTITSAASARDVENITSSTEKGQEQSEEGIAKAQAFASHSKPVTSGSQQIRKTSTVSNDPVYIIPHGFGTVAKQRV</sequence>
<keyword evidence="3" id="KW-0539">Nucleus</keyword>
<dbReference type="Gene3D" id="2.30.30.140">
    <property type="match status" value="1"/>
</dbReference>